<feature type="region of interest" description="Disordered" evidence="1">
    <location>
        <begin position="1"/>
        <end position="21"/>
    </location>
</feature>
<sequence length="109" mass="11757">MRTSPGAHTERGEIIDPALTPHHPSVAKISPTHFTLKCFALRGASLAARNKTVVVRSKISWSRYGSGRVLMIVVISRSSDDHYWSSGGIAFTISSASQDSVPPISKPDL</sequence>
<gene>
    <name evidence="2" type="ORF">RRG08_032366</name>
</gene>
<name>A0AAE1DYX1_9GAST</name>
<comment type="caution">
    <text evidence="2">The sequence shown here is derived from an EMBL/GenBank/DDBJ whole genome shotgun (WGS) entry which is preliminary data.</text>
</comment>
<evidence type="ECO:0000256" key="1">
    <source>
        <dbReference type="SAM" id="MobiDB-lite"/>
    </source>
</evidence>
<accession>A0AAE1DYX1</accession>
<reference evidence="2" key="1">
    <citation type="journal article" date="2023" name="G3 (Bethesda)">
        <title>A reference genome for the long-term kleptoplast-retaining sea slug Elysia crispata morphotype clarki.</title>
        <authorList>
            <person name="Eastman K.E."/>
            <person name="Pendleton A.L."/>
            <person name="Shaikh M.A."/>
            <person name="Suttiyut T."/>
            <person name="Ogas R."/>
            <person name="Tomko P."/>
            <person name="Gavelis G."/>
            <person name="Widhalm J.R."/>
            <person name="Wisecaver J.H."/>
        </authorList>
    </citation>
    <scope>NUCLEOTIDE SEQUENCE</scope>
    <source>
        <strain evidence="2">ECLA1</strain>
    </source>
</reference>
<organism evidence="2 3">
    <name type="scientific">Elysia crispata</name>
    <name type="common">lettuce slug</name>
    <dbReference type="NCBI Taxonomy" id="231223"/>
    <lineage>
        <taxon>Eukaryota</taxon>
        <taxon>Metazoa</taxon>
        <taxon>Spiralia</taxon>
        <taxon>Lophotrochozoa</taxon>
        <taxon>Mollusca</taxon>
        <taxon>Gastropoda</taxon>
        <taxon>Heterobranchia</taxon>
        <taxon>Euthyneura</taxon>
        <taxon>Panpulmonata</taxon>
        <taxon>Sacoglossa</taxon>
        <taxon>Placobranchoidea</taxon>
        <taxon>Plakobranchidae</taxon>
        <taxon>Elysia</taxon>
    </lineage>
</organism>
<dbReference type="EMBL" id="JAWDGP010001865">
    <property type="protein sequence ID" value="KAK3787410.1"/>
    <property type="molecule type" value="Genomic_DNA"/>
</dbReference>
<evidence type="ECO:0000313" key="2">
    <source>
        <dbReference type="EMBL" id="KAK3787410.1"/>
    </source>
</evidence>
<keyword evidence="3" id="KW-1185">Reference proteome</keyword>
<evidence type="ECO:0000313" key="3">
    <source>
        <dbReference type="Proteomes" id="UP001283361"/>
    </source>
</evidence>
<protein>
    <submittedName>
        <fullName evidence="2">Uncharacterized protein</fullName>
    </submittedName>
</protein>
<proteinExistence type="predicted"/>
<dbReference type="Proteomes" id="UP001283361">
    <property type="component" value="Unassembled WGS sequence"/>
</dbReference>
<dbReference type="AlphaFoldDB" id="A0AAE1DYX1"/>